<dbReference type="InterPro" id="IPR025857">
    <property type="entry name" value="MacB_PCD"/>
</dbReference>
<evidence type="ECO:0000256" key="1">
    <source>
        <dbReference type="ARBA" id="ARBA00004651"/>
    </source>
</evidence>
<comment type="caution">
    <text evidence="9">The sequence shown here is derived from an EMBL/GenBank/DDBJ whole genome shotgun (WGS) entry which is preliminary data.</text>
</comment>
<feature type="transmembrane region" description="Helical" evidence="6">
    <location>
        <begin position="756"/>
        <end position="776"/>
    </location>
</feature>
<evidence type="ECO:0000256" key="2">
    <source>
        <dbReference type="ARBA" id="ARBA00022475"/>
    </source>
</evidence>
<feature type="domain" description="ABC3 transporter permease C-terminal" evidence="7">
    <location>
        <begin position="292"/>
        <end position="408"/>
    </location>
</feature>
<dbReference type="InterPro" id="IPR050250">
    <property type="entry name" value="Macrolide_Exporter_MacB"/>
</dbReference>
<feature type="domain" description="MacB-like periplasmic core" evidence="8">
    <location>
        <begin position="20"/>
        <end position="243"/>
    </location>
</feature>
<evidence type="ECO:0000313" key="9">
    <source>
        <dbReference type="EMBL" id="MVT08571.1"/>
    </source>
</evidence>
<keyword evidence="4 6" id="KW-1133">Transmembrane helix</keyword>
<dbReference type="PANTHER" id="PTHR30572:SF18">
    <property type="entry name" value="ABC-TYPE MACROLIDE FAMILY EXPORT SYSTEM PERMEASE COMPONENT 2"/>
    <property type="match status" value="1"/>
</dbReference>
<dbReference type="AlphaFoldDB" id="A0A7K1U2J3"/>
<dbReference type="InterPro" id="IPR003838">
    <property type="entry name" value="ABC3_permease_C"/>
</dbReference>
<evidence type="ECO:0000259" key="7">
    <source>
        <dbReference type="Pfam" id="PF02687"/>
    </source>
</evidence>
<feature type="transmembrane region" description="Helical" evidence="6">
    <location>
        <begin position="379"/>
        <end position="403"/>
    </location>
</feature>
<dbReference type="RefSeq" id="WP_157305989.1">
    <property type="nucleotide sequence ID" value="NZ_WRXN01000003.1"/>
</dbReference>
<keyword evidence="2" id="KW-1003">Cell membrane</keyword>
<sequence length="795" mass="89179">MISSYFKIAWRNLTKSKGYSFINIGGLAIGMAVAMLIGLWVWDELSFNKYNRNYDRIAQIMQTQTFGNQKDTWQTMPYPVGDALRHGYGGDFEHVVMSSWDFNRVISVGDKKIKKIGKYMEQGGAELMDVKIIKGSSGNLNDLSTILLSASVAKAFFGDEDPVGKSLNIDNKENYIVRGVYKDLPYNSAFGNVGFIAPWQAYINTNFAWIKTLDDVWGMNAFLVYVQLAEHADMDKVAAKISKVKYNNIPAGDRKFNPVLFLHPMSKWHLYESFKNGVNTGGRVSFVWLFGVIGFFVLLLACINFMNLSTARSEKRAREVGIRKAIGSLRSQLIGQFFSESMLVVLFGFIASVLLVQLILPFFNTVADKKMSILWASPIFWLIGIGVSLFTGLLAGSYPAFYLSSFQPVKVLKGTFRLGSNAALPRKVLVVMQFTVSVTLIIGTIVVFRQIQFARSRPVGYSREGLVSMEMSSSNIQDHFDAVRDELIRNGAIVAMAEANAPATAVWRTNGGIEWEGKDPDQAVDFPNTGVSRDYGKTVGWQFKEGRDFSKALASDSNTFIINEAAVKFMGLKDPVGKFIRWDGKAREIIGVIKDMIVESPYQPVRPQLFHLSSNSMTIVNMRMNPAISSREALTRIEPVFKKYNPNQLFDYTFVDTEYAKKFGNEERIGKLAGFFAILAIFISCLGLFGMASYMAERRTKEIGVRKVMGASVFNIWQMLSKDFVVLVFISLLIAVPLASYFMHSWLQNYEYRSSISWWIFGVAGMGILVITLLTISFQSVKAALMNPVKSLRSE</sequence>
<evidence type="ECO:0000313" key="10">
    <source>
        <dbReference type="Proteomes" id="UP000461730"/>
    </source>
</evidence>
<keyword evidence="5 6" id="KW-0472">Membrane</keyword>
<feature type="domain" description="MacB-like periplasmic core" evidence="8">
    <location>
        <begin position="436"/>
        <end position="596"/>
    </location>
</feature>
<keyword evidence="10" id="KW-1185">Reference proteome</keyword>
<gene>
    <name evidence="9" type="ORF">GO493_09895</name>
</gene>
<dbReference type="PANTHER" id="PTHR30572">
    <property type="entry name" value="MEMBRANE COMPONENT OF TRANSPORTER-RELATED"/>
    <property type="match status" value="1"/>
</dbReference>
<feature type="transmembrane region" description="Helical" evidence="6">
    <location>
        <begin position="672"/>
        <end position="696"/>
    </location>
</feature>
<keyword evidence="3 6" id="KW-0812">Transmembrane</keyword>
<comment type="subcellular location">
    <subcellularLocation>
        <location evidence="1">Cell membrane</location>
        <topology evidence="1">Multi-pass membrane protein</topology>
    </subcellularLocation>
</comment>
<evidence type="ECO:0000256" key="6">
    <source>
        <dbReference type="SAM" id="Phobius"/>
    </source>
</evidence>
<organism evidence="9 10">
    <name type="scientific">Chitinophaga tropicalis</name>
    <dbReference type="NCBI Taxonomy" id="2683588"/>
    <lineage>
        <taxon>Bacteria</taxon>
        <taxon>Pseudomonadati</taxon>
        <taxon>Bacteroidota</taxon>
        <taxon>Chitinophagia</taxon>
        <taxon>Chitinophagales</taxon>
        <taxon>Chitinophagaceae</taxon>
        <taxon>Chitinophaga</taxon>
    </lineage>
</organism>
<feature type="transmembrane region" description="Helical" evidence="6">
    <location>
        <begin position="724"/>
        <end position="744"/>
    </location>
</feature>
<dbReference type="EMBL" id="WRXN01000003">
    <property type="protein sequence ID" value="MVT08571.1"/>
    <property type="molecule type" value="Genomic_DNA"/>
</dbReference>
<dbReference type="GO" id="GO:0005886">
    <property type="term" value="C:plasma membrane"/>
    <property type="evidence" value="ECO:0007669"/>
    <property type="project" value="UniProtKB-SubCell"/>
</dbReference>
<feature type="transmembrane region" description="Helical" evidence="6">
    <location>
        <begin position="286"/>
        <end position="308"/>
    </location>
</feature>
<protein>
    <submittedName>
        <fullName evidence="9">FtsX-like permease family protein</fullName>
    </submittedName>
</protein>
<dbReference type="Pfam" id="PF12704">
    <property type="entry name" value="MacB_PCD"/>
    <property type="match status" value="2"/>
</dbReference>
<accession>A0A7K1U2J3</accession>
<dbReference type="Pfam" id="PF02687">
    <property type="entry name" value="FtsX"/>
    <property type="match status" value="2"/>
</dbReference>
<dbReference type="GO" id="GO:0022857">
    <property type="term" value="F:transmembrane transporter activity"/>
    <property type="evidence" value="ECO:0007669"/>
    <property type="project" value="TreeGrafter"/>
</dbReference>
<evidence type="ECO:0000256" key="5">
    <source>
        <dbReference type="ARBA" id="ARBA00023136"/>
    </source>
</evidence>
<evidence type="ECO:0000259" key="8">
    <source>
        <dbReference type="Pfam" id="PF12704"/>
    </source>
</evidence>
<evidence type="ECO:0000256" key="3">
    <source>
        <dbReference type="ARBA" id="ARBA00022692"/>
    </source>
</evidence>
<feature type="transmembrane region" description="Helical" evidence="6">
    <location>
        <begin position="337"/>
        <end position="359"/>
    </location>
</feature>
<feature type="transmembrane region" description="Helical" evidence="6">
    <location>
        <begin position="424"/>
        <end position="448"/>
    </location>
</feature>
<dbReference type="Proteomes" id="UP000461730">
    <property type="component" value="Unassembled WGS sequence"/>
</dbReference>
<proteinExistence type="predicted"/>
<reference evidence="9 10" key="1">
    <citation type="submission" date="2019-12" db="EMBL/GenBank/DDBJ databases">
        <title>Chitinophaga sp. strain ysch24 (GDMCC 1.1355), whole genome shotgun sequence.</title>
        <authorList>
            <person name="Zhang X."/>
        </authorList>
    </citation>
    <scope>NUCLEOTIDE SEQUENCE [LARGE SCALE GENOMIC DNA]</scope>
    <source>
        <strain evidence="10">ysch24</strain>
    </source>
</reference>
<name>A0A7K1U2J3_9BACT</name>
<feature type="domain" description="ABC3 transporter permease C-terminal" evidence="7">
    <location>
        <begin position="675"/>
        <end position="788"/>
    </location>
</feature>
<evidence type="ECO:0000256" key="4">
    <source>
        <dbReference type="ARBA" id="ARBA00022989"/>
    </source>
</evidence>
<feature type="transmembrane region" description="Helical" evidence="6">
    <location>
        <begin position="21"/>
        <end position="42"/>
    </location>
</feature>